<feature type="compositionally biased region" description="Polar residues" evidence="1">
    <location>
        <begin position="1"/>
        <end position="13"/>
    </location>
</feature>
<reference evidence="2 3" key="1">
    <citation type="submission" date="2013-11" db="EMBL/GenBank/DDBJ databases">
        <title>The Damaraland mole rat (Fukomys damarensis) genome and evolution of African mole rats.</title>
        <authorList>
            <person name="Gladyshev V.N."/>
            <person name="Fang X."/>
        </authorList>
    </citation>
    <scope>NUCLEOTIDE SEQUENCE [LARGE SCALE GENOMIC DNA]</scope>
    <source>
        <tissue evidence="2">Liver</tissue>
    </source>
</reference>
<feature type="region of interest" description="Disordered" evidence="1">
    <location>
        <begin position="1"/>
        <end position="44"/>
    </location>
</feature>
<dbReference type="AlphaFoldDB" id="A0A091CYZ8"/>
<accession>A0A091CYZ8</accession>
<organism evidence="2 3">
    <name type="scientific">Fukomys damarensis</name>
    <name type="common">Damaraland mole rat</name>
    <name type="synonym">Cryptomys damarensis</name>
    <dbReference type="NCBI Taxonomy" id="885580"/>
    <lineage>
        <taxon>Eukaryota</taxon>
        <taxon>Metazoa</taxon>
        <taxon>Chordata</taxon>
        <taxon>Craniata</taxon>
        <taxon>Vertebrata</taxon>
        <taxon>Euteleostomi</taxon>
        <taxon>Mammalia</taxon>
        <taxon>Eutheria</taxon>
        <taxon>Euarchontoglires</taxon>
        <taxon>Glires</taxon>
        <taxon>Rodentia</taxon>
        <taxon>Hystricomorpha</taxon>
        <taxon>Bathyergidae</taxon>
        <taxon>Fukomys</taxon>
    </lineage>
</organism>
<keyword evidence="3" id="KW-1185">Reference proteome</keyword>
<protein>
    <submittedName>
        <fullName evidence="2">Leucine zipper protein 2</fullName>
    </submittedName>
</protein>
<feature type="compositionally biased region" description="Basic and acidic residues" evidence="1">
    <location>
        <begin position="14"/>
        <end position="44"/>
    </location>
</feature>
<sequence length="44" mass="5057">MKSLQESLQNQLKETSEKAEKHQATIGKEESVNLRRAKSETLEK</sequence>
<dbReference type="Proteomes" id="UP000028990">
    <property type="component" value="Unassembled WGS sequence"/>
</dbReference>
<dbReference type="EMBL" id="KN123681">
    <property type="protein sequence ID" value="KFO23957.1"/>
    <property type="molecule type" value="Genomic_DNA"/>
</dbReference>
<gene>
    <name evidence="2" type="ORF">H920_14658</name>
</gene>
<name>A0A091CYZ8_FUKDA</name>
<evidence type="ECO:0000313" key="3">
    <source>
        <dbReference type="Proteomes" id="UP000028990"/>
    </source>
</evidence>
<proteinExistence type="predicted"/>
<evidence type="ECO:0000256" key="1">
    <source>
        <dbReference type="SAM" id="MobiDB-lite"/>
    </source>
</evidence>
<evidence type="ECO:0000313" key="2">
    <source>
        <dbReference type="EMBL" id="KFO23957.1"/>
    </source>
</evidence>